<dbReference type="AlphaFoldDB" id="A0A919PXY9"/>
<evidence type="ECO:0000313" key="2">
    <source>
        <dbReference type="EMBL" id="GIG52456.1"/>
    </source>
</evidence>
<feature type="region of interest" description="Disordered" evidence="1">
    <location>
        <begin position="1"/>
        <end position="63"/>
    </location>
</feature>
<dbReference type="Proteomes" id="UP000660611">
    <property type="component" value="Unassembled WGS sequence"/>
</dbReference>
<dbReference type="EMBL" id="BONQ01000180">
    <property type="protein sequence ID" value="GIG52456.1"/>
    <property type="molecule type" value="Genomic_DNA"/>
</dbReference>
<accession>A0A919PXY9</accession>
<comment type="caution">
    <text evidence="2">The sequence shown here is derived from an EMBL/GenBank/DDBJ whole genome shotgun (WGS) entry which is preliminary data.</text>
</comment>
<organism evidence="2 3">
    <name type="scientific">Dactylosporangium siamense</name>
    <dbReference type="NCBI Taxonomy" id="685454"/>
    <lineage>
        <taxon>Bacteria</taxon>
        <taxon>Bacillati</taxon>
        <taxon>Actinomycetota</taxon>
        <taxon>Actinomycetes</taxon>
        <taxon>Micromonosporales</taxon>
        <taxon>Micromonosporaceae</taxon>
        <taxon>Dactylosporangium</taxon>
    </lineage>
</organism>
<reference evidence="2" key="1">
    <citation type="submission" date="2021-01" db="EMBL/GenBank/DDBJ databases">
        <title>Whole genome shotgun sequence of Dactylosporangium siamense NBRC 106093.</title>
        <authorList>
            <person name="Komaki H."/>
            <person name="Tamura T."/>
        </authorList>
    </citation>
    <scope>NUCLEOTIDE SEQUENCE</scope>
    <source>
        <strain evidence="2">NBRC 106093</strain>
    </source>
</reference>
<gene>
    <name evidence="2" type="ORF">Dsi01nite_104970</name>
</gene>
<evidence type="ECO:0000313" key="3">
    <source>
        <dbReference type="Proteomes" id="UP000660611"/>
    </source>
</evidence>
<protein>
    <submittedName>
        <fullName evidence="2">Uncharacterized protein</fullName>
    </submittedName>
</protein>
<evidence type="ECO:0000256" key="1">
    <source>
        <dbReference type="SAM" id="MobiDB-lite"/>
    </source>
</evidence>
<sequence length="63" mass="6749">MSSHESASGLPDWPDPDGDGIFHPQPMPADDDPRWRQTDAACRSLEPGPITVDAGTPANRHGD</sequence>
<keyword evidence="3" id="KW-1185">Reference proteome</keyword>
<proteinExistence type="predicted"/>
<name>A0A919PXY9_9ACTN</name>
<dbReference type="RefSeq" id="WP_203854047.1">
    <property type="nucleotide sequence ID" value="NZ_BAAAVW010000003.1"/>
</dbReference>